<keyword evidence="3" id="KW-1185">Reference proteome</keyword>
<dbReference type="EMBL" id="JACJIA010000002">
    <property type="protein sequence ID" value="MBA8950288.1"/>
    <property type="molecule type" value="Genomic_DNA"/>
</dbReference>
<accession>A0A7W3LLH0</accession>
<reference evidence="2 3" key="1">
    <citation type="submission" date="2020-08" db="EMBL/GenBank/DDBJ databases">
        <title>Genomic Encyclopedia of Type Strains, Phase IV (KMG-IV): sequencing the most valuable type-strain genomes for metagenomic binning, comparative biology and taxonomic classification.</title>
        <authorList>
            <person name="Goeker M."/>
        </authorList>
    </citation>
    <scope>NUCLEOTIDE SEQUENCE [LARGE SCALE GENOMIC DNA]</scope>
    <source>
        <strain evidence="2 3">DSM 44197</strain>
    </source>
</reference>
<organism evidence="2 3">
    <name type="scientific">Actinomadura namibiensis</name>
    <dbReference type="NCBI Taxonomy" id="182080"/>
    <lineage>
        <taxon>Bacteria</taxon>
        <taxon>Bacillati</taxon>
        <taxon>Actinomycetota</taxon>
        <taxon>Actinomycetes</taxon>
        <taxon>Streptosporangiales</taxon>
        <taxon>Thermomonosporaceae</taxon>
        <taxon>Actinomadura</taxon>
    </lineage>
</organism>
<evidence type="ECO:0000313" key="2">
    <source>
        <dbReference type="EMBL" id="MBA8950288.1"/>
    </source>
</evidence>
<dbReference type="RefSeq" id="WP_182842733.1">
    <property type="nucleotide sequence ID" value="NZ_BAAALP010000002.1"/>
</dbReference>
<comment type="caution">
    <text evidence="2">The sequence shown here is derived from an EMBL/GenBank/DDBJ whole genome shotgun (WGS) entry which is preliminary data.</text>
</comment>
<dbReference type="AlphaFoldDB" id="A0A7W3LLH0"/>
<dbReference type="Proteomes" id="UP000572680">
    <property type="component" value="Unassembled WGS sequence"/>
</dbReference>
<gene>
    <name evidence="2" type="ORF">HNR61_001901</name>
</gene>
<name>A0A7W3LLH0_ACTNM</name>
<sequence length="111" mass="12142">MTRTAAGQWLGRRLTDDQCRAVALQLDQAHPAWIVWWGPKTRRYWALPARGLTAPVLEHAHPDGLEAAMREVEQWHGIDTRGGAPALPRAVGAGSASPVPAVQPQPRRGSR</sequence>
<evidence type="ECO:0000256" key="1">
    <source>
        <dbReference type="SAM" id="MobiDB-lite"/>
    </source>
</evidence>
<protein>
    <submittedName>
        <fullName evidence="2">Uncharacterized protein</fullName>
    </submittedName>
</protein>
<feature type="region of interest" description="Disordered" evidence="1">
    <location>
        <begin position="79"/>
        <end position="111"/>
    </location>
</feature>
<evidence type="ECO:0000313" key="3">
    <source>
        <dbReference type="Proteomes" id="UP000572680"/>
    </source>
</evidence>
<proteinExistence type="predicted"/>